<comment type="pathway">
    <text evidence="7">Cell wall biogenesis; peptidoglycan biosynthesis.</text>
</comment>
<comment type="similarity">
    <text evidence="2 7">Belongs to the glycosyltransferase 4 family. MraY subfamily.</text>
</comment>
<feature type="transmembrane region" description="Helical" evidence="7">
    <location>
        <begin position="147"/>
        <end position="168"/>
    </location>
</feature>
<evidence type="ECO:0000256" key="8">
    <source>
        <dbReference type="NCBIfam" id="TIGR00445"/>
    </source>
</evidence>
<dbReference type="GO" id="GO:0005886">
    <property type="term" value="C:plasma membrane"/>
    <property type="evidence" value="ECO:0007669"/>
    <property type="project" value="UniProtKB-SubCell"/>
</dbReference>
<dbReference type="GO" id="GO:0008360">
    <property type="term" value="P:regulation of cell shape"/>
    <property type="evidence" value="ECO:0007669"/>
    <property type="project" value="UniProtKB-KW"/>
</dbReference>
<dbReference type="STRING" id="1121322.SAMN02745136_01314"/>
<keyword evidence="7" id="KW-0132">Cell division</keyword>
<dbReference type="GO" id="GO:0046872">
    <property type="term" value="F:metal ion binding"/>
    <property type="evidence" value="ECO:0007669"/>
    <property type="project" value="UniProtKB-KW"/>
</dbReference>
<protein>
    <recommendedName>
        <fullName evidence="7 8">Phospho-N-acetylmuramoyl-pentapeptide-transferase</fullName>
        <ecNumber evidence="7 8">2.7.8.13</ecNumber>
    </recommendedName>
    <alternativeName>
        <fullName evidence="7">UDP-MurNAc-pentapeptide phosphotransferase</fullName>
    </alternativeName>
</protein>
<dbReference type="GO" id="GO:0008963">
    <property type="term" value="F:phospho-N-acetylmuramoyl-pentapeptide-transferase activity"/>
    <property type="evidence" value="ECO:0007669"/>
    <property type="project" value="UniProtKB-UniRule"/>
</dbReference>
<evidence type="ECO:0000256" key="1">
    <source>
        <dbReference type="ARBA" id="ARBA00004141"/>
    </source>
</evidence>
<dbReference type="CDD" id="cd06852">
    <property type="entry name" value="GT_MraY"/>
    <property type="match status" value="1"/>
</dbReference>
<dbReference type="InterPro" id="IPR000715">
    <property type="entry name" value="Glycosyl_transferase_4"/>
</dbReference>
<feature type="transmembrane region" description="Helical" evidence="7">
    <location>
        <begin position="203"/>
        <end position="220"/>
    </location>
</feature>
<evidence type="ECO:0000256" key="2">
    <source>
        <dbReference type="ARBA" id="ARBA00005583"/>
    </source>
</evidence>
<evidence type="ECO:0000256" key="4">
    <source>
        <dbReference type="ARBA" id="ARBA00022692"/>
    </source>
</evidence>
<feature type="transmembrane region" description="Helical" evidence="7">
    <location>
        <begin position="252"/>
        <end position="275"/>
    </location>
</feature>
<comment type="function">
    <text evidence="7">Catalyzes the initial step of the lipid cycle reactions in the biosynthesis of the cell wall peptidoglycan: transfers peptidoglycan precursor phospho-MurNAc-pentapeptide from UDP-MurNAc-pentapeptide onto the lipid carrier undecaprenyl phosphate, yielding undecaprenyl-pyrophosphoryl-MurNAc-pentapeptide, known as lipid I.</text>
</comment>
<dbReference type="EMBL" id="FRAC01000008">
    <property type="protein sequence ID" value="SHJ95374.1"/>
    <property type="molecule type" value="Genomic_DNA"/>
</dbReference>
<keyword evidence="7" id="KW-0131">Cell cycle</keyword>
<accession>A0A1M6NIC6</accession>
<keyword evidence="7 9" id="KW-0479">Metal-binding</keyword>
<dbReference type="EC" id="2.7.8.13" evidence="7 8"/>
<dbReference type="AlphaFoldDB" id="A0A1M6NIC6"/>
<feature type="binding site" evidence="9">
    <location>
        <position position="172"/>
    </location>
    <ligand>
        <name>Mg(2+)</name>
        <dbReference type="ChEBI" id="CHEBI:18420"/>
    </ligand>
</feature>
<evidence type="ECO:0000256" key="9">
    <source>
        <dbReference type="PIRSR" id="PIRSR600715-1"/>
    </source>
</evidence>
<dbReference type="GO" id="GO:0071555">
    <property type="term" value="P:cell wall organization"/>
    <property type="evidence" value="ECO:0007669"/>
    <property type="project" value="UniProtKB-KW"/>
</dbReference>
<evidence type="ECO:0000313" key="11">
    <source>
        <dbReference type="Proteomes" id="UP000184386"/>
    </source>
</evidence>
<comment type="catalytic activity">
    <reaction evidence="7">
        <text>UDP-N-acetyl-alpha-D-muramoyl-L-alanyl-gamma-D-glutamyl-meso-2,6-diaminopimeloyl-D-alanyl-D-alanine + di-trans,octa-cis-undecaprenyl phosphate = di-trans,octa-cis-undecaprenyl diphospho-N-acetyl-alpha-D-muramoyl-L-alanyl-D-glutamyl-meso-2,6-diaminopimeloyl-D-alanyl-D-alanine + UMP</text>
        <dbReference type="Rhea" id="RHEA:28386"/>
        <dbReference type="ChEBI" id="CHEBI:57865"/>
        <dbReference type="ChEBI" id="CHEBI:60392"/>
        <dbReference type="ChEBI" id="CHEBI:61386"/>
        <dbReference type="ChEBI" id="CHEBI:61387"/>
        <dbReference type="EC" id="2.7.8.13"/>
    </reaction>
</comment>
<evidence type="ECO:0000256" key="3">
    <source>
        <dbReference type="ARBA" id="ARBA00022679"/>
    </source>
</evidence>
<keyword evidence="11" id="KW-1185">Reference proteome</keyword>
<keyword evidence="7" id="KW-0133">Cell shape</keyword>
<evidence type="ECO:0000256" key="6">
    <source>
        <dbReference type="ARBA" id="ARBA00023136"/>
    </source>
</evidence>
<proteinExistence type="inferred from homology"/>
<reference evidence="10 11" key="1">
    <citation type="submission" date="2016-11" db="EMBL/GenBank/DDBJ databases">
        <authorList>
            <person name="Jaros S."/>
            <person name="Januszkiewicz K."/>
            <person name="Wedrychowicz H."/>
        </authorList>
    </citation>
    <scope>NUCLEOTIDE SEQUENCE [LARGE SCALE GENOMIC DNA]</scope>
    <source>
        <strain evidence="10 11">DSM 15929</strain>
    </source>
</reference>
<feature type="transmembrane region" description="Helical" evidence="7">
    <location>
        <begin position="108"/>
        <end position="127"/>
    </location>
</feature>
<feature type="transmembrane region" description="Helical" evidence="7">
    <location>
        <begin position="76"/>
        <end position="96"/>
    </location>
</feature>
<evidence type="ECO:0000256" key="5">
    <source>
        <dbReference type="ARBA" id="ARBA00022989"/>
    </source>
</evidence>
<keyword evidence="5 7" id="KW-1133">Transmembrane helix</keyword>
<keyword evidence="7" id="KW-1003">Cell membrane</keyword>
<feature type="binding site" evidence="9">
    <location>
        <position position="231"/>
    </location>
    <ligand>
        <name>Mg(2+)</name>
        <dbReference type="ChEBI" id="CHEBI:18420"/>
    </ligand>
</feature>
<feature type="transmembrane region" description="Helical" evidence="7">
    <location>
        <begin position="6"/>
        <end position="27"/>
    </location>
</feature>
<dbReference type="RefSeq" id="WP_073274102.1">
    <property type="nucleotide sequence ID" value="NZ_FRAC01000008.1"/>
</dbReference>
<comment type="subcellular location">
    <subcellularLocation>
        <location evidence="7">Cell membrane</location>
        <topology evidence="7">Multi-pass membrane protein</topology>
    </subcellularLocation>
    <subcellularLocation>
        <location evidence="1">Membrane</location>
        <topology evidence="1">Multi-pass membrane protein</topology>
    </subcellularLocation>
</comment>
<keyword evidence="7" id="KW-0573">Peptidoglycan synthesis</keyword>
<keyword evidence="3 7" id="KW-0808">Transferase</keyword>
<comment type="cofactor">
    <cofactor evidence="7 9">
        <name>Mg(2+)</name>
        <dbReference type="ChEBI" id="CHEBI:18420"/>
    </cofactor>
</comment>
<dbReference type="PANTHER" id="PTHR22926">
    <property type="entry name" value="PHOSPHO-N-ACETYLMURAMOYL-PENTAPEPTIDE-TRANSFERASE"/>
    <property type="match status" value="1"/>
</dbReference>
<name>A0A1M6NIC6_9FIRM</name>
<dbReference type="PROSITE" id="PS01348">
    <property type="entry name" value="MRAY_2"/>
    <property type="match status" value="1"/>
</dbReference>
<dbReference type="GO" id="GO:0009252">
    <property type="term" value="P:peptidoglycan biosynthetic process"/>
    <property type="evidence" value="ECO:0007669"/>
    <property type="project" value="UniProtKB-UniRule"/>
</dbReference>
<evidence type="ECO:0000313" key="10">
    <source>
        <dbReference type="EMBL" id="SHJ95374.1"/>
    </source>
</evidence>
<dbReference type="NCBIfam" id="TIGR00445">
    <property type="entry name" value="mraY"/>
    <property type="match status" value="1"/>
</dbReference>
<keyword evidence="7 9" id="KW-0460">Magnesium</keyword>
<sequence length="322" mass="35191">MNSRILMPVVIAFVISLTLCPIMIPFLKKIKCGQYVRSNGPKSHFKKSGTPTMGGIVILLSITLTSVMYIKASRDMIPVLFATVGFGLIGFLDDYLKIVMKRSMGLKVWQKLLGQILVSAVFINYFIRYTNVGTSMLIPFTGGFRDGKFLELGIWFIPFMLICLLGMVNGANFTDGLDGLAASVTLLITTFFSVAAMVQCSSIFPITNAAAGSLLGFLVFNIYPARVFMGDTGSLALGGFVAASAFMLKMPLFLIIVGMVYMIEVISVVLQVAYFKLTKGKRIFKMAPIHHHFELCGWSEMKVVSVFSIATAVCCIIALLGI</sequence>
<feature type="transmembrane region" description="Helical" evidence="7">
    <location>
        <begin position="180"/>
        <end position="197"/>
    </location>
</feature>
<gene>
    <name evidence="7" type="primary">mraY</name>
    <name evidence="10" type="ORF">SAMN02745136_01314</name>
</gene>
<feature type="transmembrane region" description="Helical" evidence="7">
    <location>
        <begin position="48"/>
        <end position="70"/>
    </location>
</feature>
<dbReference type="HAMAP" id="MF_00038">
    <property type="entry name" value="MraY"/>
    <property type="match status" value="1"/>
</dbReference>
<dbReference type="UniPathway" id="UPA00219"/>
<keyword evidence="6 7" id="KW-0472">Membrane</keyword>
<dbReference type="Pfam" id="PF10555">
    <property type="entry name" value="MraY_sig1"/>
    <property type="match status" value="1"/>
</dbReference>
<dbReference type="Proteomes" id="UP000184386">
    <property type="component" value="Unassembled WGS sequence"/>
</dbReference>
<dbReference type="OrthoDB" id="9805475at2"/>
<feature type="transmembrane region" description="Helical" evidence="7">
    <location>
        <begin position="303"/>
        <end position="321"/>
    </location>
</feature>
<feature type="transmembrane region" description="Helical" evidence="7">
    <location>
        <begin position="227"/>
        <end position="246"/>
    </location>
</feature>
<dbReference type="GO" id="GO:0051301">
    <property type="term" value="P:cell division"/>
    <property type="evidence" value="ECO:0007669"/>
    <property type="project" value="UniProtKB-KW"/>
</dbReference>
<dbReference type="InterPro" id="IPR003524">
    <property type="entry name" value="PNAcMuramoyl-5peptid_Trfase"/>
</dbReference>
<dbReference type="PROSITE" id="PS01347">
    <property type="entry name" value="MRAY_1"/>
    <property type="match status" value="1"/>
</dbReference>
<dbReference type="Pfam" id="PF00953">
    <property type="entry name" value="Glycos_transf_4"/>
    <property type="match status" value="1"/>
</dbReference>
<keyword evidence="7" id="KW-0961">Cell wall biogenesis/degradation</keyword>
<dbReference type="PANTHER" id="PTHR22926:SF5">
    <property type="entry name" value="PHOSPHO-N-ACETYLMURAMOYL-PENTAPEPTIDE-TRANSFERASE HOMOLOG"/>
    <property type="match status" value="1"/>
</dbReference>
<keyword evidence="4 7" id="KW-0812">Transmembrane</keyword>
<organism evidence="10 11">
    <name type="scientific">Anaerocolumna jejuensis DSM 15929</name>
    <dbReference type="NCBI Taxonomy" id="1121322"/>
    <lineage>
        <taxon>Bacteria</taxon>
        <taxon>Bacillati</taxon>
        <taxon>Bacillota</taxon>
        <taxon>Clostridia</taxon>
        <taxon>Lachnospirales</taxon>
        <taxon>Lachnospiraceae</taxon>
        <taxon>Anaerocolumna</taxon>
    </lineage>
</organism>
<dbReference type="InterPro" id="IPR018480">
    <property type="entry name" value="PNAcMuramoyl-5peptid_Trfase_CS"/>
</dbReference>
<dbReference type="GO" id="GO:0051992">
    <property type="term" value="F:UDP-N-acetylmuramoyl-L-alanyl-D-glutamyl-meso-2,6-diaminopimelyl-D-alanyl-D-alanine:undecaprenyl-phosphate transferase activity"/>
    <property type="evidence" value="ECO:0007669"/>
    <property type="project" value="RHEA"/>
</dbReference>
<evidence type="ECO:0000256" key="7">
    <source>
        <dbReference type="HAMAP-Rule" id="MF_00038"/>
    </source>
</evidence>